<organism evidence="1 2">
    <name type="scientific">Nocardiopsis aegyptia</name>
    <dbReference type="NCBI Taxonomy" id="220378"/>
    <lineage>
        <taxon>Bacteria</taxon>
        <taxon>Bacillati</taxon>
        <taxon>Actinomycetota</taxon>
        <taxon>Actinomycetes</taxon>
        <taxon>Streptosporangiales</taxon>
        <taxon>Nocardiopsidaceae</taxon>
        <taxon>Nocardiopsis</taxon>
    </lineage>
</organism>
<reference evidence="1 2" key="1">
    <citation type="submission" date="2020-07" db="EMBL/GenBank/DDBJ databases">
        <title>Sequencing the genomes of 1000 actinobacteria strains.</title>
        <authorList>
            <person name="Klenk H.-P."/>
        </authorList>
    </citation>
    <scope>NUCLEOTIDE SEQUENCE [LARGE SCALE GENOMIC DNA]</scope>
    <source>
        <strain evidence="1 2">DSM 44442</strain>
    </source>
</reference>
<keyword evidence="2" id="KW-1185">Reference proteome</keyword>
<dbReference type="EMBL" id="JACCFS010000001">
    <property type="protein sequence ID" value="NYJ33442.1"/>
    <property type="molecule type" value="Genomic_DNA"/>
</dbReference>
<sequence>MCLIPLSVNEIRRLFNRVCARISHPLEHVMAWSVFRRRSQQRARVSHYRRGAGNKLSLQY</sequence>
<evidence type="ECO:0000313" key="1">
    <source>
        <dbReference type="EMBL" id="NYJ33442.1"/>
    </source>
</evidence>
<accession>A0A7Z0EJW0</accession>
<protein>
    <submittedName>
        <fullName evidence="1">Uncharacterized protein</fullName>
    </submittedName>
</protein>
<comment type="caution">
    <text evidence="1">The sequence shown here is derived from an EMBL/GenBank/DDBJ whole genome shotgun (WGS) entry which is preliminary data.</text>
</comment>
<evidence type="ECO:0000313" key="2">
    <source>
        <dbReference type="Proteomes" id="UP000572051"/>
    </source>
</evidence>
<gene>
    <name evidence="1" type="ORF">HNR10_001323</name>
</gene>
<dbReference type="Proteomes" id="UP000572051">
    <property type="component" value="Unassembled WGS sequence"/>
</dbReference>
<name>A0A7Z0EJW0_9ACTN</name>
<proteinExistence type="predicted"/>
<dbReference type="AlphaFoldDB" id="A0A7Z0EJW0"/>